<evidence type="ECO:0008006" key="11">
    <source>
        <dbReference type="Google" id="ProtNLM"/>
    </source>
</evidence>
<proteinExistence type="predicted"/>
<evidence type="ECO:0000256" key="3">
    <source>
        <dbReference type="ARBA" id="ARBA00023125"/>
    </source>
</evidence>
<dbReference type="Proteomes" id="UP000091820">
    <property type="component" value="Unassembled WGS sequence"/>
</dbReference>
<feature type="domain" description="Myb-like" evidence="7">
    <location>
        <begin position="319"/>
        <end position="370"/>
    </location>
</feature>
<dbReference type="Pfam" id="PF13921">
    <property type="entry name" value="Myb_DNA-bind_6"/>
    <property type="match status" value="2"/>
</dbReference>
<dbReference type="GO" id="GO:0001006">
    <property type="term" value="F:RNA polymerase III type 3 promoter sequence-specific DNA binding"/>
    <property type="evidence" value="ECO:0007669"/>
    <property type="project" value="TreeGrafter"/>
</dbReference>
<reference evidence="9" key="2">
    <citation type="submission" date="2020-05" db="UniProtKB">
        <authorList>
            <consortium name="EnsemblMetazoa"/>
        </authorList>
    </citation>
    <scope>IDENTIFICATION</scope>
    <source>
        <strain evidence="9">IAEA</strain>
    </source>
</reference>
<name>A0A1A9X2N2_9MUSC</name>
<feature type="domain" description="Myb-like" evidence="7">
    <location>
        <begin position="271"/>
        <end position="318"/>
    </location>
</feature>
<dbReference type="SUPFAM" id="SSF46689">
    <property type="entry name" value="Homeodomain-like"/>
    <property type="match status" value="3"/>
</dbReference>
<sequence length="750" mass="88060">MRQGVDANIENERMPATACVEKALQINQQIQNDLFELRNKLQKMLINVQDSFNVNEELLKNKMKRNRQGIGIRGAYLRGGTFYLKGNMFFKDLNCRNCPNNQDYERRKREDNELFPMDLELCGRHVWSLKDKQDIVHAIKEQVIEYFRDRDNVELQKYHSTQVAKNEKLVKLLSYAGENFHIDWHQISTYNLRRRHSPSSCEAIWNVYLHPMFKRIYWSPEENKKLLEVAKKFNFQNWPDIAAEMGKRSDFQCFVQYQNSVCYMLPERWTKWSKEDDKRLIEIVNKYTFNSVINWNNIMAHFPHKPKTTIQARYSYTLNPLISHAPFTPEEDLLLLAAVKEYGAKFSCFPKTLFPNRTVVQLRSRYQNTILHRHKRTSWSVDDDRKLMGFVTENGTSSWLKCAEYLGNHHTRISCRTRYITIQTFLKKNPQTVIEDIPRKKQYTPVHNINAENWTQKLAELNEDPNAIYNAKKRLSGTRKLKESNQKEKQMIKSLNKDKRKKNYQRCRKTLENEKNRNRANYETSIISCEQNAHKHCRKNPIYMERLRSIGSKMYEFFKYSYNFRVAEDVCRTVPHEATSTYIVAAVLGFNLKSNCVFGPNIPNRLVTQYRSLLERGISNDIQILARPLPCNWSSATAFRALCVLTSRSDESLTSLATDLVNNNPSVMIFRQRLRTLLYTAALLSRLHPSLVGINTEQNCYKVKNENAAMNSELIKGTSSVKRKKIIKGPQSKRICSELPTQDIKTEIET</sequence>
<evidence type="ECO:0000313" key="9">
    <source>
        <dbReference type="EnsemblMetazoa" id="GBRI042098-PA"/>
    </source>
</evidence>
<evidence type="ECO:0000256" key="1">
    <source>
        <dbReference type="ARBA" id="ARBA00004123"/>
    </source>
</evidence>
<dbReference type="GO" id="GO:0005634">
    <property type="term" value="C:nucleus"/>
    <property type="evidence" value="ECO:0007669"/>
    <property type="project" value="UniProtKB-SubCell"/>
</dbReference>
<keyword evidence="4" id="KW-0804">Transcription</keyword>
<evidence type="ECO:0000256" key="4">
    <source>
        <dbReference type="ARBA" id="ARBA00023163"/>
    </source>
</evidence>
<keyword evidence="2" id="KW-0805">Transcription regulation</keyword>
<dbReference type="Gene3D" id="1.10.10.60">
    <property type="entry name" value="Homeodomain-like"/>
    <property type="match status" value="4"/>
</dbReference>
<feature type="domain" description="HTH myb-type" evidence="8">
    <location>
        <begin position="371"/>
        <end position="427"/>
    </location>
</feature>
<dbReference type="AlphaFoldDB" id="A0A1A9X2N2"/>
<evidence type="ECO:0000256" key="5">
    <source>
        <dbReference type="ARBA" id="ARBA00023242"/>
    </source>
</evidence>
<feature type="domain" description="Myb-like" evidence="7">
    <location>
        <begin position="210"/>
        <end position="261"/>
    </location>
</feature>
<evidence type="ECO:0000256" key="6">
    <source>
        <dbReference type="SAM" id="Coils"/>
    </source>
</evidence>
<dbReference type="CDD" id="cd00167">
    <property type="entry name" value="SANT"/>
    <property type="match status" value="4"/>
</dbReference>
<keyword evidence="6" id="KW-0175">Coiled coil</keyword>
<dbReference type="InterPro" id="IPR001005">
    <property type="entry name" value="SANT/Myb"/>
</dbReference>
<dbReference type="EnsemblMetazoa" id="GBRI042098-RA">
    <property type="protein sequence ID" value="GBRI042098-PA"/>
    <property type="gene ID" value="GBRI042098"/>
</dbReference>
<evidence type="ECO:0000259" key="8">
    <source>
        <dbReference type="PROSITE" id="PS51294"/>
    </source>
</evidence>
<dbReference type="SMART" id="SM00717">
    <property type="entry name" value="SANT"/>
    <property type="match status" value="5"/>
</dbReference>
<dbReference type="InterPro" id="IPR017930">
    <property type="entry name" value="Myb_dom"/>
</dbReference>
<dbReference type="VEuPathDB" id="VectorBase:GBRI042098"/>
<dbReference type="PANTHER" id="PTHR46621:SF1">
    <property type="entry name" value="SNRNA-ACTIVATING PROTEIN COMPLEX SUBUNIT 4"/>
    <property type="match status" value="1"/>
</dbReference>
<feature type="domain" description="HTH myb-type" evidence="8">
    <location>
        <begin position="319"/>
        <end position="370"/>
    </location>
</feature>
<dbReference type="GO" id="GO:0042795">
    <property type="term" value="P:snRNA transcription by RNA polymerase II"/>
    <property type="evidence" value="ECO:0007669"/>
    <property type="project" value="TreeGrafter"/>
</dbReference>
<comment type="subcellular location">
    <subcellularLocation>
        <location evidence="1">Nucleus</location>
    </subcellularLocation>
</comment>
<feature type="coiled-coil region" evidence="6">
    <location>
        <begin position="478"/>
        <end position="521"/>
    </location>
</feature>
<keyword evidence="3" id="KW-0238">DNA-binding</keyword>
<dbReference type="PROSITE" id="PS50090">
    <property type="entry name" value="MYB_LIKE"/>
    <property type="match status" value="4"/>
</dbReference>
<reference evidence="10" key="1">
    <citation type="submission" date="2014-03" db="EMBL/GenBank/DDBJ databases">
        <authorList>
            <person name="Aksoy S."/>
            <person name="Warren W."/>
            <person name="Wilson R.K."/>
        </authorList>
    </citation>
    <scope>NUCLEOTIDE SEQUENCE [LARGE SCALE GENOMIC DNA]</scope>
    <source>
        <strain evidence="10">IAEA</strain>
    </source>
</reference>
<dbReference type="GO" id="GO:0042796">
    <property type="term" value="P:snRNA transcription by RNA polymerase III"/>
    <property type="evidence" value="ECO:0007669"/>
    <property type="project" value="TreeGrafter"/>
</dbReference>
<dbReference type="GO" id="GO:0000978">
    <property type="term" value="F:RNA polymerase II cis-regulatory region sequence-specific DNA binding"/>
    <property type="evidence" value="ECO:0007669"/>
    <property type="project" value="TreeGrafter"/>
</dbReference>
<evidence type="ECO:0000313" key="10">
    <source>
        <dbReference type="Proteomes" id="UP000091820"/>
    </source>
</evidence>
<dbReference type="STRING" id="37001.A0A1A9X2N2"/>
<organism evidence="9 10">
    <name type="scientific">Glossina brevipalpis</name>
    <dbReference type="NCBI Taxonomy" id="37001"/>
    <lineage>
        <taxon>Eukaryota</taxon>
        <taxon>Metazoa</taxon>
        <taxon>Ecdysozoa</taxon>
        <taxon>Arthropoda</taxon>
        <taxon>Hexapoda</taxon>
        <taxon>Insecta</taxon>
        <taxon>Pterygota</taxon>
        <taxon>Neoptera</taxon>
        <taxon>Endopterygota</taxon>
        <taxon>Diptera</taxon>
        <taxon>Brachycera</taxon>
        <taxon>Muscomorpha</taxon>
        <taxon>Hippoboscoidea</taxon>
        <taxon>Glossinidae</taxon>
        <taxon>Glossina</taxon>
    </lineage>
</organism>
<dbReference type="PROSITE" id="PS51294">
    <property type="entry name" value="HTH_MYB"/>
    <property type="match status" value="3"/>
</dbReference>
<dbReference type="GO" id="GO:0019185">
    <property type="term" value="C:snRNA-activating protein complex"/>
    <property type="evidence" value="ECO:0007669"/>
    <property type="project" value="TreeGrafter"/>
</dbReference>
<dbReference type="InterPro" id="IPR051575">
    <property type="entry name" value="Myb-like_DNA-bd"/>
</dbReference>
<accession>A0A1A9X2N2</accession>
<evidence type="ECO:0000259" key="7">
    <source>
        <dbReference type="PROSITE" id="PS50090"/>
    </source>
</evidence>
<evidence type="ECO:0000256" key="2">
    <source>
        <dbReference type="ARBA" id="ARBA00023015"/>
    </source>
</evidence>
<keyword evidence="10" id="KW-1185">Reference proteome</keyword>
<feature type="domain" description="Myb-like" evidence="7">
    <location>
        <begin position="371"/>
        <end position="423"/>
    </location>
</feature>
<protein>
    <recommendedName>
        <fullName evidence="11">snRNA-activating protein complex subunit 4</fullName>
    </recommendedName>
</protein>
<keyword evidence="5" id="KW-0539">Nucleus</keyword>
<dbReference type="InterPro" id="IPR009057">
    <property type="entry name" value="Homeodomain-like_sf"/>
</dbReference>
<feature type="coiled-coil region" evidence="6">
    <location>
        <begin position="20"/>
        <end position="47"/>
    </location>
</feature>
<dbReference type="PANTHER" id="PTHR46621">
    <property type="entry name" value="SNRNA-ACTIVATING PROTEIN COMPLEX SUBUNIT 4"/>
    <property type="match status" value="1"/>
</dbReference>
<feature type="domain" description="HTH myb-type" evidence="8">
    <location>
        <begin position="210"/>
        <end position="253"/>
    </location>
</feature>